<evidence type="ECO:0000256" key="10">
    <source>
        <dbReference type="ARBA" id="ARBA00022967"/>
    </source>
</evidence>
<dbReference type="GO" id="GO:0006120">
    <property type="term" value="P:mitochondrial electron transport, NADH to ubiquinone"/>
    <property type="evidence" value="ECO:0007669"/>
    <property type="project" value="InterPro"/>
</dbReference>
<evidence type="ECO:0000259" key="19">
    <source>
        <dbReference type="Pfam" id="PF00361"/>
    </source>
</evidence>
<evidence type="ECO:0000256" key="8">
    <source>
        <dbReference type="ARBA" id="ARBA00022692"/>
    </source>
</evidence>
<sequence>MITVTASTWFQAWVGLEVNMMAFVPLVMEKRSTLGAEAGLKYFLVQTVASMLLVGIVVSNEMQMGGSRGGEFPVESLTLGSMGIMVALILKLGMAPFHFWFPSIAKDLLWKSLLLLLTWQKLAPLSLLSKLIEPSSNNWVLSGVILSCLWVGGLGGLTQSTLSTLMAYSSISHMGWMVGAMVVGDNTWLTYLGVYWGLTVAVVWGFQQANCYSLVHLWVKSTTPMTSSVSMMLGMMSLGGLPPFLGFFPKWNVIDGLVGRGWGLMGVCMVVITMITLYYYFRVVFVGFTYWGNTLNLTETLPSYGEEHKLNWWAWGMVGLNFTGLVVLGVTWAG</sequence>
<feature type="transmembrane region" description="Helical" evidence="18">
    <location>
        <begin position="144"/>
        <end position="168"/>
    </location>
</feature>
<keyword evidence="16 18" id="KW-0472">Membrane</keyword>
<dbReference type="EC" id="7.1.1.2" evidence="4 18"/>
<evidence type="ECO:0000256" key="7">
    <source>
        <dbReference type="ARBA" id="ARBA00022660"/>
    </source>
</evidence>
<dbReference type="InterPro" id="IPR003917">
    <property type="entry name" value="NADH_UbQ_OxRdtase_chain2"/>
</dbReference>
<feature type="transmembrane region" description="Helical" evidence="18">
    <location>
        <begin position="188"/>
        <end position="207"/>
    </location>
</feature>
<evidence type="ECO:0000256" key="13">
    <source>
        <dbReference type="ARBA" id="ARBA00023027"/>
    </source>
</evidence>
<feature type="domain" description="NADH:quinone oxidoreductase/Mrp antiporter transmembrane" evidence="19">
    <location>
        <begin position="6"/>
        <end position="276"/>
    </location>
</feature>
<comment type="function">
    <text evidence="1">Core subunit of the mitochondrial membrane respiratory chain NADH dehydrogenase (Complex I) that is believed to belong to the minimal assembly required for catalysis. Complex I functions in the transfer of electrons from NADH to the respiratory chain. The immediate electron acceptor for the enzyme is believed to be ubiquinone.</text>
</comment>
<name>A0A2U8XDT6_9NEOP</name>
<dbReference type="InterPro" id="IPR050175">
    <property type="entry name" value="Complex_I_Subunit_2"/>
</dbReference>
<evidence type="ECO:0000256" key="3">
    <source>
        <dbReference type="ARBA" id="ARBA00007012"/>
    </source>
</evidence>
<feature type="transmembrane region" description="Helical" evidence="18">
    <location>
        <begin position="261"/>
        <end position="281"/>
    </location>
</feature>
<keyword evidence="10 18" id="KW-1278">Translocase</keyword>
<keyword evidence="11 18" id="KW-0249">Electron transport</keyword>
<evidence type="ECO:0000256" key="1">
    <source>
        <dbReference type="ARBA" id="ARBA00003257"/>
    </source>
</evidence>
<evidence type="ECO:0000256" key="18">
    <source>
        <dbReference type="RuleBase" id="RU003403"/>
    </source>
</evidence>
<comment type="similarity">
    <text evidence="3 18">Belongs to the complex I subunit 2 family.</text>
</comment>
<keyword evidence="15 18" id="KW-0496">Mitochondrion</keyword>
<evidence type="ECO:0000256" key="16">
    <source>
        <dbReference type="ARBA" id="ARBA00023136"/>
    </source>
</evidence>
<evidence type="ECO:0000313" key="20">
    <source>
        <dbReference type="EMBL" id="AWN56212.1"/>
    </source>
</evidence>
<dbReference type="PANTHER" id="PTHR46552">
    <property type="entry name" value="NADH-UBIQUINONE OXIDOREDUCTASE CHAIN 2"/>
    <property type="match status" value="1"/>
</dbReference>
<dbReference type="GO" id="GO:0005743">
    <property type="term" value="C:mitochondrial inner membrane"/>
    <property type="evidence" value="ECO:0007669"/>
    <property type="project" value="UniProtKB-SubCell"/>
</dbReference>
<keyword evidence="9 18" id="KW-0999">Mitochondrion inner membrane</keyword>
<protein>
    <recommendedName>
        <fullName evidence="5 18">NADH-ubiquinone oxidoreductase chain 2</fullName>
        <ecNumber evidence="4 18">7.1.1.2</ecNumber>
    </recommendedName>
</protein>
<keyword evidence="13 18" id="KW-0520">NAD</keyword>
<evidence type="ECO:0000256" key="12">
    <source>
        <dbReference type="ARBA" id="ARBA00022989"/>
    </source>
</evidence>
<dbReference type="EMBL" id="MG253266">
    <property type="protein sequence ID" value="AWN56212.1"/>
    <property type="molecule type" value="Genomic_DNA"/>
</dbReference>
<dbReference type="PANTHER" id="PTHR46552:SF1">
    <property type="entry name" value="NADH-UBIQUINONE OXIDOREDUCTASE CHAIN 2"/>
    <property type="match status" value="1"/>
</dbReference>
<evidence type="ECO:0000256" key="6">
    <source>
        <dbReference type="ARBA" id="ARBA00022448"/>
    </source>
</evidence>
<comment type="subcellular location">
    <subcellularLocation>
        <location evidence="2 18">Mitochondrion inner membrane</location>
        <topology evidence="2 18">Multi-pass membrane protein</topology>
    </subcellularLocation>
</comment>
<dbReference type="PRINTS" id="PR01436">
    <property type="entry name" value="NADHDHGNASE2"/>
</dbReference>
<keyword evidence="12 18" id="KW-1133">Transmembrane helix</keyword>
<feature type="transmembrane region" description="Helical" evidence="18">
    <location>
        <begin position="40"/>
        <end position="59"/>
    </location>
</feature>
<accession>A0A2U8XDT6</accession>
<evidence type="ECO:0000256" key="5">
    <source>
        <dbReference type="ARBA" id="ARBA00021008"/>
    </source>
</evidence>
<comment type="function">
    <text evidence="18">Core subunit of the mitochondrial membrane respiratory chain NADH dehydrogenase (Complex I) which catalyzes electron transfer from NADH through the respiratory chain, using ubiquinone as an electron acceptor. Essential for the catalytic activity and assembly of complex I.</text>
</comment>
<dbReference type="InterPro" id="IPR001750">
    <property type="entry name" value="ND/Mrp_TM"/>
</dbReference>
<keyword evidence="14 18" id="KW-0830">Ubiquinone</keyword>
<dbReference type="GO" id="GO:0008137">
    <property type="term" value="F:NADH dehydrogenase (ubiquinone) activity"/>
    <property type="evidence" value="ECO:0007669"/>
    <property type="project" value="UniProtKB-EC"/>
</dbReference>
<organism evidence="20">
    <name type="scientific">Doru luteipes</name>
    <dbReference type="NCBI Taxonomy" id="1514967"/>
    <lineage>
        <taxon>Eukaryota</taxon>
        <taxon>Metazoa</taxon>
        <taxon>Ecdysozoa</taxon>
        <taxon>Arthropoda</taxon>
        <taxon>Hexapoda</taxon>
        <taxon>Insecta</taxon>
        <taxon>Pterygota</taxon>
        <taxon>Neoptera</taxon>
        <taxon>Polyneoptera</taxon>
        <taxon>Dermaptera</taxon>
        <taxon>Neodermaptera</taxon>
        <taxon>Epidermaptera</taxon>
        <taxon>Forficuloidea</taxon>
        <taxon>Forficulidae</taxon>
        <taxon>Doru</taxon>
    </lineage>
</organism>
<dbReference type="AlphaFoldDB" id="A0A2U8XDT6"/>
<evidence type="ECO:0000256" key="11">
    <source>
        <dbReference type="ARBA" id="ARBA00022982"/>
    </source>
</evidence>
<evidence type="ECO:0000256" key="17">
    <source>
        <dbReference type="ARBA" id="ARBA00049551"/>
    </source>
</evidence>
<proteinExistence type="inferred from homology"/>
<evidence type="ECO:0000256" key="4">
    <source>
        <dbReference type="ARBA" id="ARBA00012944"/>
    </source>
</evidence>
<evidence type="ECO:0000256" key="14">
    <source>
        <dbReference type="ARBA" id="ARBA00023075"/>
    </source>
</evidence>
<keyword evidence="6" id="KW-0813">Transport</keyword>
<evidence type="ECO:0000256" key="9">
    <source>
        <dbReference type="ARBA" id="ARBA00022792"/>
    </source>
</evidence>
<keyword evidence="8 18" id="KW-0812">Transmembrane</keyword>
<reference evidence="20" key="1">
    <citation type="submission" date="2017-10" db="EMBL/GenBank/DDBJ databases">
        <title>Mitogenomes of tropical arthropods.</title>
        <authorList>
            <person name="Pires Paula D."/>
            <person name="Coiti Togawa R."/>
        </authorList>
    </citation>
    <scope>NUCLEOTIDE SEQUENCE</scope>
</reference>
<dbReference type="Pfam" id="PF00361">
    <property type="entry name" value="Proton_antipo_M"/>
    <property type="match status" value="1"/>
</dbReference>
<feature type="transmembrane region" description="Helical" evidence="18">
    <location>
        <begin position="312"/>
        <end position="333"/>
    </location>
</feature>
<evidence type="ECO:0000256" key="2">
    <source>
        <dbReference type="ARBA" id="ARBA00004448"/>
    </source>
</evidence>
<geneLocation type="mitochondrion" evidence="20"/>
<feature type="transmembrane region" description="Helical" evidence="18">
    <location>
        <begin position="227"/>
        <end position="249"/>
    </location>
</feature>
<evidence type="ECO:0000256" key="15">
    <source>
        <dbReference type="ARBA" id="ARBA00023128"/>
    </source>
</evidence>
<feature type="transmembrane region" description="Helical" evidence="18">
    <location>
        <begin position="79"/>
        <end position="101"/>
    </location>
</feature>
<comment type="catalytic activity">
    <reaction evidence="17 18">
        <text>a ubiquinone + NADH + 5 H(+)(in) = a ubiquinol + NAD(+) + 4 H(+)(out)</text>
        <dbReference type="Rhea" id="RHEA:29091"/>
        <dbReference type="Rhea" id="RHEA-COMP:9565"/>
        <dbReference type="Rhea" id="RHEA-COMP:9566"/>
        <dbReference type="ChEBI" id="CHEBI:15378"/>
        <dbReference type="ChEBI" id="CHEBI:16389"/>
        <dbReference type="ChEBI" id="CHEBI:17976"/>
        <dbReference type="ChEBI" id="CHEBI:57540"/>
        <dbReference type="ChEBI" id="CHEBI:57945"/>
        <dbReference type="EC" id="7.1.1.2"/>
    </reaction>
</comment>
<feature type="transmembrane region" description="Helical" evidence="18">
    <location>
        <begin position="6"/>
        <end position="28"/>
    </location>
</feature>
<keyword evidence="7 18" id="KW-0679">Respiratory chain</keyword>